<keyword evidence="2 3" id="KW-0238">DNA-binding</keyword>
<sequence>MKRKNTDKETHIIKTAMKLFSSKNYNRTSMQEIANICGISKGTLYIYFKSKEDLLLHILKYYFHSIEEQIIALEQDTSLTDKDRFIREIEIKLNHYMENQAFYRLQIQELPGLSDQNIYQFLRRQNIVQIKRIKNYLIAIYGQEISGFAADGAFILTGMLKQYMELIMLKQLPIPIKKVLPFLVKQMDFIMEGVKHQKVEAIVNKNLWDIYLEDVNQEEVNPLEVIQQMKLKLNKSTFTEAEKEDGIQSLCIMEEELMKLQPRAVILRGMLHNLKNYPFLDELRMKLNNNLPYQKT</sequence>
<dbReference type="Proteomes" id="UP000634435">
    <property type="component" value="Unassembled WGS sequence"/>
</dbReference>
<dbReference type="InterPro" id="IPR050624">
    <property type="entry name" value="HTH-type_Tx_Regulator"/>
</dbReference>
<evidence type="ECO:0000256" key="3">
    <source>
        <dbReference type="PROSITE-ProRule" id="PRU00335"/>
    </source>
</evidence>
<proteinExistence type="predicted"/>
<dbReference type="InterPro" id="IPR001647">
    <property type="entry name" value="HTH_TetR"/>
</dbReference>
<evidence type="ECO:0000313" key="6">
    <source>
        <dbReference type="Proteomes" id="UP000634435"/>
    </source>
</evidence>
<protein>
    <submittedName>
        <fullName evidence="5">TetR family transcriptional regulator</fullName>
    </submittedName>
</protein>
<dbReference type="Gene3D" id="1.10.357.10">
    <property type="entry name" value="Tetracycline Repressor, domain 2"/>
    <property type="match status" value="1"/>
</dbReference>
<name>A0ABQ2DMA4_9BACI</name>
<dbReference type="InterPro" id="IPR009057">
    <property type="entry name" value="Homeodomain-like_sf"/>
</dbReference>
<dbReference type="PANTHER" id="PTHR43479">
    <property type="entry name" value="ACREF/ENVCD OPERON REPRESSOR-RELATED"/>
    <property type="match status" value="1"/>
</dbReference>
<keyword evidence="1" id="KW-0678">Repressor</keyword>
<dbReference type="EMBL" id="BMPN01000003">
    <property type="protein sequence ID" value="GGJ60034.1"/>
    <property type="molecule type" value="Genomic_DNA"/>
</dbReference>
<keyword evidence="6" id="KW-1185">Reference proteome</keyword>
<evidence type="ECO:0000256" key="1">
    <source>
        <dbReference type="ARBA" id="ARBA00022491"/>
    </source>
</evidence>
<gene>
    <name evidence="5" type="ORF">GCM10007111_22640</name>
</gene>
<dbReference type="Pfam" id="PF00440">
    <property type="entry name" value="TetR_N"/>
    <property type="match status" value="1"/>
</dbReference>
<reference evidence="6" key="1">
    <citation type="journal article" date="2019" name="Int. J. Syst. Evol. Microbiol.">
        <title>The Global Catalogue of Microorganisms (GCM) 10K type strain sequencing project: providing services to taxonomists for standard genome sequencing and annotation.</title>
        <authorList>
            <consortium name="The Broad Institute Genomics Platform"/>
            <consortium name="The Broad Institute Genome Sequencing Center for Infectious Disease"/>
            <person name="Wu L."/>
            <person name="Ma J."/>
        </authorList>
    </citation>
    <scope>NUCLEOTIDE SEQUENCE [LARGE SCALE GENOMIC DNA]</scope>
    <source>
        <strain evidence="6">JCM 30071</strain>
    </source>
</reference>
<dbReference type="SUPFAM" id="SSF46689">
    <property type="entry name" value="Homeodomain-like"/>
    <property type="match status" value="1"/>
</dbReference>
<dbReference type="PROSITE" id="PS50977">
    <property type="entry name" value="HTH_TETR_2"/>
    <property type="match status" value="1"/>
</dbReference>
<feature type="DNA-binding region" description="H-T-H motif" evidence="3">
    <location>
        <begin position="29"/>
        <end position="48"/>
    </location>
</feature>
<feature type="domain" description="HTH tetR-type" evidence="4">
    <location>
        <begin position="6"/>
        <end position="66"/>
    </location>
</feature>
<evidence type="ECO:0000313" key="5">
    <source>
        <dbReference type="EMBL" id="GGJ60034.1"/>
    </source>
</evidence>
<dbReference type="RefSeq" id="WP_188943105.1">
    <property type="nucleotide sequence ID" value="NZ_BMPN01000003.1"/>
</dbReference>
<comment type="caution">
    <text evidence="5">The sequence shown here is derived from an EMBL/GenBank/DDBJ whole genome shotgun (WGS) entry which is preliminary data.</text>
</comment>
<accession>A0ABQ2DMA4</accession>
<evidence type="ECO:0000256" key="2">
    <source>
        <dbReference type="ARBA" id="ARBA00023125"/>
    </source>
</evidence>
<organism evidence="5 6">
    <name type="scientific">Virgibacillus kapii</name>
    <dbReference type="NCBI Taxonomy" id="1638645"/>
    <lineage>
        <taxon>Bacteria</taxon>
        <taxon>Bacillati</taxon>
        <taxon>Bacillota</taxon>
        <taxon>Bacilli</taxon>
        <taxon>Bacillales</taxon>
        <taxon>Bacillaceae</taxon>
        <taxon>Virgibacillus</taxon>
    </lineage>
</organism>
<dbReference type="PANTHER" id="PTHR43479:SF22">
    <property type="entry name" value="TRANSCRIPTIONAL REGULATOR, TETR FAMILY"/>
    <property type="match status" value="1"/>
</dbReference>
<dbReference type="PRINTS" id="PR00455">
    <property type="entry name" value="HTHTETR"/>
</dbReference>
<evidence type="ECO:0000259" key="4">
    <source>
        <dbReference type="PROSITE" id="PS50977"/>
    </source>
</evidence>